<evidence type="ECO:0000256" key="3">
    <source>
        <dbReference type="ARBA" id="ARBA00022448"/>
    </source>
</evidence>
<evidence type="ECO:0000259" key="10">
    <source>
        <dbReference type="PROSITE" id="PS52015"/>
    </source>
</evidence>
<dbReference type="GO" id="GO:0055085">
    <property type="term" value="P:transmembrane transport"/>
    <property type="evidence" value="ECO:0007669"/>
    <property type="project" value="InterPro"/>
</dbReference>
<dbReference type="PROSITE" id="PS52015">
    <property type="entry name" value="TONB_CTD"/>
    <property type="match status" value="1"/>
</dbReference>
<dbReference type="Pfam" id="PF03544">
    <property type="entry name" value="TonB_C"/>
    <property type="match status" value="1"/>
</dbReference>
<name>A0A0F9SE56_9ZZZZ</name>
<keyword evidence="7" id="KW-0653">Protein transport</keyword>
<keyword evidence="9" id="KW-0472">Membrane</keyword>
<protein>
    <recommendedName>
        <fullName evidence="10">TonB C-terminal domain-containing protein</fullName>
    </recommendedName>
</protein>
<keyword evidence="4" id="KW-1003">Cell membrane</keyword>
<dbReference type="PANTHER" id="PTHR33446">
    <property type="entry name" value="PROTEIN TONB-RELATED"/>
    <property type="match status" value="1"/>
</dbReference>
<dbReference type="SUPFAM" id="SSF74653">
    <property type="entry name" value="TolA/TonB C-terminal domain"/>
    <property type="match status" value="1"/>
</dbReference>
<gene>
    <name evidence="11" type="ORF">LCGC14_0464130</name>
</gene>
<evidence type="ECO:0000256" key="4">
    <source>
        <dbReference type="ARBA" id="ARBA00022475"/>
    </source>
</evidence>
<feature type="domain" description="TonB C-terminal" evidence="10">
    <location>
        <begin position="282"/>
        <end position="370"/>
    </location>
</feature>
<evidence type="ECO:0000256" key="7">
    <source>
        <dbReference type="ARBA" id="ARBA00022927"/>
    </source>
</evidence>
<comment type="caution">
    <text evidence="11">The sequence shown here is derived from an EMBL/GenBank/DDBJ whole genome shotgun (WGS) entry which is preliminary data.</text>
</comment>
<dbReference type="EMBL" id="LAZR01000482">
    <property type="protein sequence ID" value="KKN67160.1"/>
    <property type="molecule type" value="Genomic_DNA"/>
</dbReference>
<comment type="similarity">
    <text evidence="2">Belongs to the TonB family.</text>
</comment>
<dbReference type="NCBIfam" id="TIGR01352">
    <property type="entry name" value="tonB_Cterm"/>
    <property type="match status" value="1"/>
</dbReference>
<comment type="subcellular location">
    <subcellularLocation>
        <location evidence="1">Cell inner membrane</location>
        <topology evidence="1">Single-pass membrane protein</topology>
        <orientation evidence="1">Periplasmic side</orientation>
    </subcellularLocation>
</comment>
<dbReference type="InterPro" id="IPR006260">
    <property type="entry name" value="TonB/TolA_C"/>
</dbReference>
<evidence type="ECO:0000313" key="11">
    <source>
        <dbReference type="EMBL" id="KKN67160.1"/>
    </source>
</evidence>
<evidence type="ECO:0000256" key="5">
    <source>
        <dbReference type="ARBA" id="ARBA00022519"/>
    </source>
</evidence>
<evidence type="ECO:0000256" key="2">
    <source>
        <dbReference type="ARBA" id="ARBA00006555"/>
    </source>
</evidence>
<keyword evidence="5" id="KW-0997">Cell inner membrane</keyword>
<dbReference type="GO" id="GO:0005886">
    <property type="term" value="C:plasma membrane"/>
    <property type="evidence" value="ECO:0007669"/>
    <property type="project" value="UniProtKB-SubCell"/>
</dbReference>
<evidence type="ECO:0000256" key="1">
    <source>
        <dbReference type="ARBA" id="ARBA00004383"/>
    </source>
</evidence>
<reference evidence="11" key="1">
    <citation type="journal article" date="2015" name="Nature">
        <title>Complex archaea that bridge the gap between prokaryotes and eukaryotes.</title>
        <authorList>
            <person name="Spang A."/>
            <person name="Saw J.H."/>
            <person name="Jorgensen S.L."/>
            <person name="Zaremba-Niedzwiedzka K."/>
            <person name="Martijn J."/>
            <person name="Lind A.E."/>
            <person name="van Eijk R."/>
            <person name="Schleper C."/>
            <person name="Guy L."/>
            <person name="Ettema T.J."/>
        </authorList>
    </citation>
    <scope>NUCLEOTIDE SEQUENCE</scope>
</reference>
<keyword evidence="3" id="KW-0813">Transport</keyword>
<evidence type="ECO:0000256" key="8">
    <source>
        <dbReference type="ARBA" id="ARBA00022989"/>
    </source>
</evidence>
<evidence type="ECO:0000256" key="9">
    <source>
        <dbReference type="ARBA" id="ARBA00023136"/>
    </source>
</evidence>
<evidence type="ECO:0000256" key="6">
    <source>
        <dbReference type="ARBA" id="ARBA00022692"/>
    </source>
</evidence>
<keyword evidence="8" id="KW-1133">Transmembrane helix</keyword>
<dbReference type="AlphaFoldDB" id="A0A0F9SE56"/>
<accession>A0A0F9SE56</accession>
<dbReference type="InterPro" id="IPR037682">
    <property type="entry name" value="TonB_C"/>
</dbReference>
<keyword evidence="6" id="KW-0812">Transmembrane</keyword>
<dbReference type="InterPro" id="IPR051045">
    <property type="entry name" value="TonB-dependent_transducer"/>
</dbReference>
<proteinExistence type="inferred from homology"/>
<dbReference type="GO" id="GO:0015031">
    <property type="term" value="P:protein transport"/>
    <property type="evidence" value="ECO:0007669"/>
    <property type="project" value="UniProtKB-KW"/>
</dbReference>
<organism evidence="11">
    <name type="scientific">marine sediment metagenome</name>
    <dbReference type="NCBI Taxonomy" id="412755"/>
    <lineage>
        <taxon>unclassified sequences</taxon>
        <taxon>metagenomes</taxon>
        <taxon>ecological metagenomes</taxon>
    </lineage>
</organism>
<sequence>MKHQQLAISIGLSLLAFANCTFANQVNSIQVVSANAEETDSAFVAAKEQAEKEAQLAYQKGLALYGENSNEMANLAINYAKAINNYTAKNIMVIGNGNEKKRFDLYSQAYRILVKNYGENSIETMDTLLAKATHTNKSDTAVKNFKQLIKIAELQNNPGLVANMQFEAAETLLYGFSHSEYSLAKIYAQDADKYYQAQLPDNAVERIKSDFLMVSFESGRKDYDKATKRLNRIVGLFDKYKNLDQSFELNAHAGLVQLYEKQDESDKATKHALAFAKNTHWKNTSEQNPLYITEPIYPRGEYKSHVIVILEITVDTHGFVKNPKVISSEGSKAFEKSAIAAVKQWRYAPKFKNGKPVNATTQAELYFERL</sequence>
<dbReference type="Gene3D" id="3.30.1150.10">
    <property type="match status" value="1"/>
</dbReference>
<dbReference type="PANTHER" id="PTHR33446:SF14">
    <property type="entry name" value="PROTEIN TONB"/>
    <property type="match status" value="1"/>
</dbReference>